<feature type="active site" evidence="5">
    <location>
        <position position="90"/>
    </location>
</feature>
<evidence type="ECO:0000313" key="7">
    <source>
        <dbReference type="EMBL" id="MTD61184.1"/>
    </source>
</evidence>
<comment type="caution">
    <text evidence="7">The sequence shown here is derived from an EMBL/GenBank/DDBJ whole genome shotgun (WGS) entry which is preliminary data.</text>
</comment>
<dbReference type="InterPro" id="IPR004410">
    <property type="entry name" value="Malonyl_CoA-ACP_transAc_FabD"/>
</dbReference>
<comment type="catalytic activity">
    <reaction evidence="3 4">
        <text>holo-[ACP] + malonyl-CoA = malonyl-[ACP] + CoA</text>
        <dbReference type="Rhea" id="RHEA:41792"/>
        <dbReference type="Rhea" id="RHEA-COMP:9623"/>
        <dbReference type="Rhea" id="RHEA-COMP:9685"/>
        <dbReference type="ChEBI" id="CHEBI:57287"/>
        <dbReference type="ChEBI" id="CHEBI:57384"/>
        <dbReference type="ChEBI" id="CHEBI:64479"/>
        <dbReference type="ChEBI" id="CHEBI:78449"/>
        <dbReference type="EC" id="2.3.1.39"/>
    </reaction>
</comment>
<dbReference type="PANTHER" id="PTHR42681">
    <property type="entry name" value="MALONYL-COA-ACYL CARRIER PROTEIN TRANSACYLASE, MITOCHONDRIAL"/>
    <property type="match status" value="1"/>
</dbReference>
<dbReference type="InterPro" id="IPR050858">
    <property type="entry name" value="Mal-CoA-ACP_Trans/PKS_FabD"/>
</dbReference>
<dbReference type="Pfam" id="PF00698">
    <property type="entry name" value="Acyl_transf_1"/>
    <property type="match status" value="1"/>
</dbReference>
<dbReference type="PANTHER" id="PTHR42681:SF1">
    <property type="entry name" value="MALONYL-COA-ACYL CARRIER PROTEIN TRANSACYLASE, MITOCHONDRIAL"/>
    <property type="match status" value="1"/>
</dbReference>
<gene>
    <name evidence="7" type="primary">fabD</name>
    <name evidence="7" type="ORF">GKZ57_07870</name>
</gene>
<dbReference type="SMART" id="SM00827">
    <property type="entry name" value="PKS_AT"/>
    <property type="match status" value="1"/>
</dbReference>
<dbReference type="NCBIfam" id="TIGR00128">
    <property type="entry name" value="fabD"/>
    <property type="match status" value="1"/>
</dbReference>
<sequence>MSRIAFVFPGQGAQYTGMAKDFYEKFPVSREVFEKASKVSGLNVETLCFEENEILNITEYTQIAMLAAEIAILRAVEKSEITSQVNAGLSLGEYGALVASKVMTEEDAFAIVRKRGILMQEAYPTGGAMSAVLGTDAELIEKICEETEGIVSIANYNCPGQIVITGEEDAVAAAGKALSAAGARRVIPLKVSGPFHCGLLREAGEKLGQALADVEIQKFTTPYVTNVTAQNVTEPEQVKELLIKQVSSPVRWQQCVEQMISDGVDTFIEIGPGRTLTGFLKKINRNVKALHIEKVEDLETVRKEILVNAGE</sequence>
<dbReference type="Proteomes" id="UP000437824">
    <property type="component" value="Unassembled WGS sequence"/>
</dbReference>
<protein>
    <recommendedName>
        <fullName evidence="4">Malonyl CoA-acyl carrier protein transacylase</fullName>
        <ecNumber evidence="4">2.3.1.39</ecNumber>
    </recommendedName>
</protein>
<dbReference type="AlphaFoldDB" id="A0A844GME2"/>
<dbReference type="FunFam" id="3.30.70.250:FF:000001">
    <property type="entry name" value="Malonyl CoA-acyl carrier protein transacylase"/>
    <property type="match status" value="1"/>
</dbReference>
<dbReference type="GO" id="GO:0004314">
    <property type="term" value="F:[acyl-carrier-protein] S-malonyltransferase activity"/>
    <property type="evidence" value="ECO:0007669"/>
    <property type="project" value="UniProtKB-EC"/>
</dbReference>
<evidence type="ECO:0000256" key="4">
    <source>
        <dbReference type="PIRNR" id="PIRNR000446"/>
    </source>
</evidence>
<comment type="similarity">
    <text evidence="4">Belongs to the fabD family.</text>
</comment>
<evidence type="ECO:0000256" key="1">
    <source>
        <dbReference type="ARBA" id="ARBA00022679"/>
    </source>
</evidence>
<keyword evidence="2 4" id="KW-0012">Acyltransferase</keyword>
<dbReference type="SUPFAM" id="SSF55048">
    <property type="entry name" value="Probable ACP-binding domain of malonyl-CoA ACP transacylase"/>
    <property type="match status" value="1"/>
</dbReference>
<organism evidence="7 8">
    <name type="scientific">Blautia luti DSM 14534 = JCM 17040</name>
    <dbReference type="NCBI Taxonomy" id="649762"/>
    <lineage>
        <taxon>Bacteria</taxon>
        <taxon>Bacillati</taxon>
        <taxon>Bacillota</taxon>
        <taxon>Clostridia</taxon>
        <taxon>Lachnospirales</taxon>
        <taxon>Lachnospiraceae</taxon>
        <taxon>Blautia</taxon>
    </lineage>
</organism>
<dbReference type="Gene3D" id="3.40.366.10">
    <property type="entry name" value="Malonyl-Coenzyme A Acyl Carrier Protein, domain 2"/>
    <property type="match status" value="1"/>
</dbReference>
<dbReference type="EMBL" id="WMBC01000005">
    <property type="protein sequence ID" value="MTD61184.1"/>
    <property type="molecule type" value="Genomic_DNA"/>
</dbReference>
<evidence type="ECO:0000313" key="8">
    <source>
        <dbReference type="Proteomes" id="UP000437824"/>
    </source>
</evidence>
<dbReference type="EC" id="2.3.1.39" evidence="4"/>
<feature type="active site" evidence="5">
    <location>
        <position position="196"/>
    </location>
</feature>
<dbReference type="InterPro" id="IPR016036">
    <property type="entry name" value="Malonyl_transacylase_ACP-bd"/>
</dbReference>
<dbReference type="InterPro" id="IPR014043">
    <property type="entry name" value="Acyl_transferase_dom"/>
</dbReference>
<dbReference type="GO" id="GO:0006633">
    <property type="term" value="P:fatty acid biosynthetic process"/>
    <property type="evidence" value="ECO:0007669"/>
    <property type="project" value="TreeGrafter"/>
</dbReference>
<keyword evidence="1 4" id="KW-0808">Transferase</keyword>
<dbReference type="InterPro" id="IPR024925">
    <property type="entry name" value="Malonyl_CoA-ACP_transAc"/>
</dbReference>
<evidence type="ECO:0000256" key="3">
    <source>
        <dbReference type="ARBA" id="ARBA00048462"/>
    </source>
</evidence>
<dbReference type="SUPFAM" id="SSF52151">
    <property type="entry name" value="FabD/lysophospholipase-like"/>
    <property type="match status" value="1"/>
</dbReference>
<name>A0A844GME2_9FIRM</name>
<dbReference type="PIRSF" id="PIRSF000446">
    <property type="entry name" value="Mct"/>
    <property type="match status" value="1"/>
</dbReference>
<proteinExistence type="inferred from homology"/>
<dbReference type="GO" id="GO:0005829">
    <property type="term" value="C:cytosol"/>
    <property type="evidence" value="ECO:0007669"/>
    <property type="project" value="TreeGrafter"/>
</dbReference>
<dbReference type="InterPro" id="IPR016035">
    <property type="entry name" value="Acyl_Trfase/lysoPLipase"/>
</dbReference>
<evidence type="ECO:0000256" key="5">
    <source>
        <dbReference type="PIRSR" id="PIRSR000446-1"/>
    </source>
</evidence>
<evidence type="ECO:0000259" key="6">
    <source>
        <dbReference type="SMART" id="SM00827"/>
    </source>
</evidence>
<dbReference type="InterPro" id="IPR001227">
    <property type="entry name" value="Ac_transferase_dom_sf"/>
</dbReference>
<accession>A0A844GME2</accession>
<reference evidence="7 8" key="1">
    <citation type="submission" date="2019-11" db="EMBL/GenBank/DDBJ databases">
        <title>Draft genome sequence of Blautia luti DSM 14534T, isolated from human stool.</title>
        <authorList>
            <person name="Ortiz R."/>
            <person name="Melis-Arcos F."/>
            <person name="Covarrubias P."/>
            <person name="Cardenas J.P."/>
            <person name="Perez-Donoso J."/>
            <person name="Almonacid D."/>
        </authorList>
    </citation>
    <scope>NUCLEOTIDE SEQUENCE [LARGE SCALE GENOMIC DNA]</scope>
    <source>
        <strain evidence="7 8">DSM 14534</strain>
    </source>
</reference>
<evidence type="ECO:0000256" key="2">
    <source>
        <dbReference type="ARBA" id="ARBA00023315"/>
    </source>
</evidence>
<dbReference type="Gene3D" id="3.30.70.250">
    <property type="entry name" value="Malonyl-CoA ACP transacylase, ACP-binding"/>
    <property type="match status" value="1"/>
</dbReference>
<dbReference type="RefSeq" id="WP_118508376.1">
    <property type="nucleotide sequence ID" value="NZ_WMBC01000005.1"/>
</dbReference>
<feature type="domain" description="Malonyl-CoA:ACP transacylase (MAT)" evidence="6">
    <location>
        <begin position="7"/>
        <end position="305"/>
    </location>
</feature>